<reference evidence="5" key="2">
    <citation type="submission" date="2025-08" db="UniProtKB">
        <authorList>
            <consortium name="RefSeq"/>
        </authorList>
    </citation>
    <scope>IDENTIFICATION</scope>
    <source>
        <tissue evidence="5">Leaf</tissue>
    </source>
</reference>
<organism evidence="4 5">
    <name type="scientific">Raphanus sativus</name>
    <name type="common">Radish</name>
    <name type="synonym">Raphanus raphanistrum var. sativus</name>
    <dbReference type="NCBI Taxonomy" id="3726"/>
    <lineage>
        <taxon>Eukaryota</taxon>
        <taxon>Viridiplantae</taxon>
        <taxon>Streptophyta</taxon>
        <taxon>Embryophyta</taxon>
        <taxon>Tracheophyta</taxon>
        <taxon>Spermatophyta</taxon>
        <taxon>Magnoliopsida</taxon>
        <taxon>eudicotyledons</taxon>
        <taxon>Gunneridae</taxon>
        <taxon>Pentapetalae</taxon>
        <taxon>rosids</taxon>
        <taxon>malvids</taxon>
        <taxon>Brassicales</taxon>
        <taxon>Brassicaceae</taxon>
        <taxon>Brassiceae</taxon>
        <taxon>Raphanus</taxon>
    </lineage>
</organism>
<dbReference type="PANTHER" id="PTHR31286">
    <property type="entry name" value="GLYCINE-RICH CELL WALL STRUCTURAL PROTEIN 1.8-LIKE"/>
    <property type="match status" value="1"/>
</dbReference>
<dbReference type="OrthoDB" id="1729074at2759"/>
<evidence type="ECO:0000259" key="2">
    <source>
        <dbReference type="Pfam" id="PF14111"/>
    </source>
</evidence>
<accession>A0A9W3DKB1</accession>
<dbReference type="InterPro" id="IPR040256">
    <property type="entry name" value="At4g02000-like"/>
</dbReference>
<evidence type="ECO:0000259" key="3">
    <source>
        <dbReference type="Pfam" id="PF14392"/>
    </source>
</evidence>
<dbReference type="KEGG" id="rsz:130511379"/>
<dbReference type="GeneID" id="130511379"/>
<keyword evidence="4" id="KW-1185">Reference proteome</keyword>
<proteinExistence type="predicted"/>
<feature type="domain" description="Zinc knuckle CX2CX4HX4C" evidence="3">
    <location>
        <begin position="174"/>
        <end position="221"/>
    </location>
</feature>
<dbReference type="Proteomes" id="UP000504610">
    <property type="component" value="Chromosome 4"/>
</dbReference>
<evidence type="ECO:0000313" key="4">
    <source>
        <dbReference type="Proteomes" id="UP000504610"/>
    </source>
</evidence>
<dbReference type="PANTHER" id="PTHR31286:SF163">
    <property type="entry name" value="ZINC KNUCKLE CX2CX4HX4C DOMAIN-CONTAINING PROTEIN"/>
    <property type="match status" value="1"/>
</dbReference>
<name>A0A9W3DKB1_RAPSA</name>
<dbReference type="InterPro" id="IPR025558">
    <property type="entry name" value="DUF4283"/>
</dbReference>
<sequence length="276" mass="31440">MTTRRWTNSEKGKGLALPSSSADSTRKRIQASDFDFSDLVRDNAKTLIGRITNPKEKRINEVVSELPKKWALRGKVIGADLGNDCFQFCFDRDEDLHYVLLNRPYQHSNWMIVLERWEPVISSSFPSRIPFWISVKGLPLHLWHEKMAFGIGRVLGTYEGCDITATTARIHILLDAMEPLTLESVVDFPTGEEVPISFEYEGIANFCSLCKRLTHSSRHCNFNQGTLHIASSNRVSRRNSSQVNLPPKYPLTLPPAGKHSRDNGETFHHRVDRHGR</sequence>
<evidence type="ECO:0000313" key="5">
    <source>
        <dbReference type="RefSeq" id="XP_056864320.1"/>
    </source>
</evidence>
<dbReference type="InterPro" id="IPR025836">
    <property type="entry name" value="Zn_knuckle_CX2CX4HX4C"/>
</dbReference>
<feature type="region of interest" description="Disordered" evidence="1">
    <location>
        <begin position="233"/>
        <end position="276"/>
    </location>
</feature>
<dbReference type="Pfam" id="PF14111">
    <property type="entry name" value="DUF4283"/>
    <property type="match status" value="1"/>
</dbReference>
<dbReference type="Pfam" id="PF14392">
    <property type="entry name" value="zf-CCHC_4"/>
    <property type="match status" value="1"/>
</dbReference>
<evidence type="ECO:0000256" key="1">
    <source>
        <dbReference type="SAM" id="MobiDB-lite"/>
    </source>
</evidence>
<gene>
    <name evidence="5" type="primary">LOC130511379</name>
</gene>
<protein>
    <submittedName>
        <fullName evidence="5">Uncharacterized protein At4g02000-like</fullName>
    </submittedName>
</protein>
<dbReference type="AlphaFoldDB" id="A0A9W3DKB1"/>
<feature type="compositionally biased region" description="Basic and acidic residues" evidence="1">
    <location>
        <begin position="259"/>
        <end position="269"/>
    </location>
</feature>
<feature type="region of interest" description="Disordered" evidence="1">
    <location>
        <begin position="1"/>
        <end position="24"/>
    </location>
</feature>
<feature type="domain" description="DUF4283" evidence="2">
    <location>
        <begin position="43"/>
        <end position="121"/>
    </location>
</feature>
<feature type="compositionally biased region" description="Low complexity" evidence="1">
    <location>
        <begin position="233"/>
        <end position="244"/>
    </location>
</feature>
<reference evidence="4" key="1">
    <citation type="journal article" date="2019" name="Database">
        <title>The radish genome database (RadishGD): an integrated information resource for radish genomics.</title>
        <authorList>
            <person name="Yu H.J."/>
            <person name="Baek S."/>
            <person name="Lee Y.J."/>
            <person name="Cho A."/>
            <person name="Mun J.H."/>
        </authorList>
    </citation>
    <scope>NUCLEOTIDE SEQUENCE [LARGE SCALE GENOMIC DNA]</scope>
    <source>
        <strain evidence="4">cv. WK10039</strain>
    </source>
</reference>
<dbReference type="RefSeq" id="XP_056864320.1">
    <property type="nucleotide sequence ID" value="XM_057008340.1"/>
</dbReference>